<dbReference type="FunFam" id="3.40.50.1440:FF:000001">
    <property type="entry name" value="Cell division protein FtsZ"/>
    <property type="match status" value="1"/>
</dbReference>
<keyword evidence="4" id="KW-0963">Cytoplasm</keyword>
<dbReference type="InterPro" id="IPR018316">
    <property type="entry name" value="Tubulin/FtsZ_2-layer-sand-dom"/>
</dbReference>
<dbReference type="GO" id="GO:0043093">
    <property type="term" value="P:FtsZ-dependent cytokinesis"/>
    <property type="evidence" value="ECO:0007669"/>
    <property type="project" value="UniProtKB-UniRule"/>
</dbReference>
<dbReference type="GO" id="GO:0032153">
    <property type="term" value="C:cell division site"/>
    <property type="evidence" value="ECO:0007669"/>
    <property type="project" value="UniProtKB-UniRule"/>
</dbReference>
<reference evidence="9 10" key="1">
    <citation type="journal article" date="2016" name="Nat. Commun.">
        <title>Thousands of microbial genomes shed light on interconnected biogeochemical processes in an aquifer system.</title>
        <authorList>
            <person name="Anantharaman K."/>
            <person name="Brown C.T."/>
            <person name="Hug L.A."/>
            <person name="Sharon I."/>
            <person name="Castelle C.J."/>
            <person name="Probst A.J."/>
            <person name="Thomas B.C."/>
            <person name="Singh A."/>
            <person name="Wilkins M.J."/>
            <person name="Karaoz U."/>
            <person name="Brodie E.L."/>
            <person name="Williams K.H."/>
            <person name="Hubbard S.S."/>
            <person name="Banfield J.F."/>
        </authorList>
    </citation>
    <scope>NUCLEOTIDE SEQUENCE [LARGE SCALE GENOMIC DNA]</scope>
</reference>
<feature type="binding site" evidence="4">
    <location>
        <begin position="107"/>
        <end position="109"/>
    </location>
    <ligand>
        <name>GTP</name>
        <dbReference type="ChEBI" id="CHEBI:37565"/>
    </ligand>
</feature>
<dbReference type="GO" id="GO:0003924">
    <property type="term" value="F:GTPase activity"/>
    <property type="evidence" value="ECO:0007669"/>
    <property type="project" value="UniProtKB-UniRule"/>
</dbReference>
<dbReference type="InterPro" id="IPR008280">
    <property type="entry name" value="Tub_FtsZ_C"/>
</dbReference>
<dbReference type="SUPFAM" id="SSF52490">
    <property type="entry name" value="Tubulin nucleotide-binding domain-like"/>
    <property type="match status" value="1"/>
</dbReference>
<dbReference type="InterPro" id="IPR036525">
    <property type="entry name" value="Tubulin/FtsZ_GTPase_sf"/>
</dbReference>
<feature type="binding site" evidence="4">
    <location>
        <begin position="20"/>
        <end position="24"/>
    </location>
    <ligand>
        <name>GTP</name>
        <dbReference type="ChEBI" id="CHEBI:37565"/>
    </ligand>
</feature>
<protein>
    <recommendedName>
        <fullName evidence="4 5">Cell division protein FtsZ</fullName>
    </recommendedName>
</protein>
<dbReference type="Pfam" id="PF12327">
    <property type="entry name" value="FtsZ_C"/>
    <property type="match status" value="1"/>
</dbReference>
<feature type="binding site" evidence="4">
    <location>
        <position position="139"/>
    </location>
    <ligand>
        <name>GTP</name>
        <dbReference type="ChEBI" id="CHEBI:37565"/>
    </ligand>
</feature>
<evidence type="ECO:0000256" key="1">
    <source>
        <dbReference type="ARBA" id="ARBA00009690"/>
    </source>
</evidence>
<name>A0A1F4XM10_9BACT</name>
<dbReference type="PANTHER" id="PTHR30314:SF3">
    <property type="entry name" value="MITOCHONDRIAL DIVISION PROTEIN FSZA"/>
    <property type="match status" value="1"/>
</dbReference>
<comment type="similarity">
    <text evidence="1 4">Belongs to the FtsZ family.</text>
</comment>
<gene>
    <name evidence="4" type="primary">ftsZ</name>
    <name evidence="9" type="ORF">A2788_01725</name>
</gene>
<dbReference type="SMART" id="SM00864">
    <property type="entry name" value="Tubulin"/>
    <property type="match status" value="1"/>
</dbReference>
<evidence type="ECO:0000256" key="3">
    <source>
        <dbReference type="ARBA" id="ARBA00023134"/>
    </source>
</evidence>
<evidence type="ECO:0000256" key="2">
    <source>
        <dbReference type="ARBA" id="ARBA00022741"/>
    </source>
</evidence>
<evidence type="ECO:0000313" key="9">
    <source>
        <dbReference type="EMBL" id="OGC82638.1"/>
    </source>
</evidence>
<feature type="region of interest" description="Disordered" evidence="6">
    <location>
        <begin position="352"/>
        <end position="390"/>
    </location>
</feature>
<evidence type="ECO:0000259" key="7">
    <source>
        <dbReference type="SMART" id="SM00864"/>
    </source>
</evidence>
<feature type="domain" description="Tubulin/FtsZ 2-layer sandwich" evidence="8">
    <location>
        <begin position="207"/>
        <end position="324"/>
    </location>
</feature>
<dbReference type="GO" id="GO:0005525">
    <property type="term" value="F:GTP binding"/>
    <property type="evidence" value="ECO:0007669"/>
    <property type="project" value="UniProtKB-UniRule"/>
</dbReference>
<dbReference type="CDD" id="cd02201">
    <property type="entry name" value="FtsZ_type1"/>
    <property type="match status" value="1"/>
</dbReference>
<dbReference type="GO" id="GO:0051258">
    <property type="term" value="P:protein polymerization"/>
    <property type="evidence" value="ECO:0007669"/>
    <property type="project" value="UniProtKB-UniRule"/>
</dbReference>
<feature type="binding site" evidence="4">
    <location>
        <position position="187"/>
    </location>
    <ligand>
        <name>GTP</name>
        <dbReference type="ChEBI" id="CHEBI:37565"/>
    </ligand>
</feature>
<dbReference type="InterPro" id="IPR003008">
    <property type="entry name" value="Tubulin_FtsZ_GTPase"/>
</dbReference>
<comment type="subunit">
    <text evidence="4">Homodimer. Polymerizes to form a dynamic ring structure in a strictly GTP-dependent manner. Interacts directly with several other division proteins.</text>
</comment>
<dbReference type="InterPro" id="IPR000158">
    <property type="entry name" value="Cell_div_FtsZ"/>
</dbReference>
<keyword evidence="3 4" id="KW-0342">GTP-binding</keyword>
<dbReference type="InterPro" id="IPR045061">
    <property type="entry name" value="FtsZ/CetZ"/>
</dbReference>
<evidence type="ECO:0000313" key="10">
    <source>
        <dbReference type="Proteomes" id="UP000177521"/>
    </source>
</evidence>
<keyword evidence="4" id="KW-0717">Septation</keyword>
<dbReference type="Proteomes" id="UP000177521">
    <property type="component" value="Unassembled WGS sequence"/>
</dbReference>
<dbReference type="Gene3D" id="3.40.50.1440">
    <property type="entry name" value="Tubulin/FtsZ, GTPase domain"/>
    <property type="match status" value="1"/>
</dbReference>
<dbReference type="EMBL" id="MEWS01000013">
    <property type="protein sequence ID" value="OGC82638.1"/>
    <property type="molecule type" value="Genomic_DNA"/>
</dbReference>
<comment type="function">
    <text evidence="4">Essential cell division protein that forms a contractile ring structure (Z ring) at the future cell division site. The regulation of the ring assembly controls the timing and the location of cell division. One of the functions of the FtsZ ring is to recruit other cell division proteins to the septum to produce a new cell wall between the dividing cells. Binds GTP and shows GTPase activity.</text>
</comment>
<dbReference type="Pfam" id="PF00091">
    <property type="entry name" value="Tubulin"/>
    <property type="match status" value="1"/>
</dbReference>
<dbReference type="AlphaFoldDB" id="A0A1F4XM10"/>
<keyword evidence="4 9" id="KW-0132">Cell division</keyword>
<evidence type="ECO:0000256" key="4">
    <source>
        <dbReference type="HAMAP-Rule" id="MF_00909"/>
    </source>
</evidence>
<dbReference type="PANTHER" id="PTHR30314">
    <property type="entry name" value="CELL DIVISION PROTEIN FTSZ-RELATED"/>
    <property type="match status" value="1"/>
</dbReference>
<evidence type="ECO:0000256" key="5">
    <source>
        <dbReference type="NCBIfam" id="TIGR00065"/>
    </source>
</evidence>
<evidence type="ECO:0000259" key="8">
    <source>
        <dbReference type="SMART" id="SM00865"/>
    </source>
</evidence>
<proteinExistence type="inferred from homology"/>
<keyword evidence="2 4" id="KW-0547">Nucleotide-binding</keyword>
<feature type="compositionally biased region" description="Low complexity" evidence="6">
    <location>
        <begin position="368"/>
        <end position="383"/>
    </location>
</feature>
<keyword evidence="4" id="KW-0131">Cell cycle</keyword>
<dbReference type="HAMAP" id="MF_00909">
    <property type="entry name" value="FtsZ"/>
    <property type="match status" value="1"/>
</dbReference>
<feature type="domain" description="Tubulin/FtsZ GTPase" evidence="7">
    <location>
        <begin position="12"/>
        <end position="205"/>
    </location>
</feature>
<dbReference type="PRINTS" id="PR00423">
    <property type="entry name" value="CELLDVISFTSZ"/>
</dbReference>
<comment type="subcellular location">
    <subcellularLocation>
        <location evidence="4">Cytoplasm</location>
    </subcellularLocation>
    <text evidence="4">Assembles at midcell at the inner surface of the cytoplasmic membrane.</text>
</comment>
<accession>A0A1F4XM10</accession>
<organism evidence="9 10">
    <name type="scientific">Candidatus Abawacabacteria bacterium RIFCSPHIGHO2_01_FULL_46_8</name>
    <dbReference type="NCBI Taxonomy" id="1817815"/>
    <lineage>
        <taxon>Bacteria</taxon>
        <taxon>Candidatus Abawacaibacteriota</taxon>
    </lineage>
</organism>
<dbReference type="SMART" id="SM00865">
    <property type="entry name" value="Tubulin_C"/>
    <property type="match status" value="1"/>
</dbReference>
<dbReference type="GO" id="GO:0005737">
    <property type="term" value="C:cytoplasm"/>
    <property type="evidence" value="ECO:0007669"/>
    <property type="project" value="UniProtKB-SubCell"/>
</dbReference>
<comment type="caution">
    <text evidence="9">The sequence shown here is derived from an EMBL/GenBank/DDBJ whole genome shotgun (WGS) entry which is preliminary data.</text>
</comment>
<dbReference type="Gene3D" id="3.30.1330.20">
    <property type="entry name" value="Tubulin/FtsZ, C-terminal domain"/>
    <property type="match status" value="1"/>
</dbReference>
<evidence type="ECO:0000256" key="6">
    <source>
        <dbReference type="SAM" id="MobiDB-lite"/>
    </source>
</evidence>
<dbReference type="NCBIfam" id="TIGR00065">
    <property type="entry name" value="ftsZ"/>
    <property type="match status" value="1"/>
</dbReference>
<feature type="compositionally biased region" description="Polar residues" evidence="6">
    <location>
        <begin position="352"/>
        <end position="367"/>
    </location>
</feature>
<dbReference type="InterPro" id="IPR024757">
    <property type="entry name" value="FtsZ_C"/>
</dbReference>
<dbReference type="InterPro" id="IPR037103">
    <property type="entry name" value="Tubulin/FtsZ-like_C"/>
</dbReference>
<feature type="binding site" evidence="4">
    <location>
        <position position="143"/>
    </location>
    <ligand>
        <name>GTP</name>
        <dbReference type="ChEBI" id="CHEBI:37565"/>
    </ligand>
</feature>
<dbReference type="GO" id="GO:0000917">
    <property type="term" value="P:division septum assembly"/>
    <property type="evidence" value="ECO:0007669"/>
    <property type="project" value="UniProtKB-KW"/>
</dbReference>
<dbReference type="SUPFAM" id="SSF55307">
    <property type="entry name" value="Tubulin C-terminal domain-like"/>
    <property type="match status" value="1"/>
</dbReference>
<sequence>MEITPDIHPTANIKVVGVGGGGGNAVNRMIKAGIGNVEFIAINTDAQALHYNQAKIKVHIGRDSTKGLGTGGIIEVGKRAIEENMADVKAVLEGADMVFLTCGLGGGTGSSVLPEVAKLAKEEIGALTVAVVTKPFSFEGQHRMKVANSAYKELAEHVDTLITIPNDRLLNMIDKKTTLLDAFTVVDDVLLQGIQGISDLITQHGHVNVDFADAKAIMRNAGSALMGIGYAGGENRATEAAKSAIESPLLDMSIDGAKGIIVIITGGRDLSMWEIDEAAKTVTASADPEANVIFGAVIDDNMSGEIKVTVIATGFESKEDVLPIRRSFMQKNSPAPVKPAINFFGSDFKNNNPGSTASTTSSAKVNNASSTPTGSTATGPSTPQDELEVPTFIRKRMI</sequence>